<protein>
    <submittedName>
        <fullName evidence="8">PAS domain-containing protein</fullName>
    </submittedName>
</protein>
<dbReference type="PROSITE" id="PS50045">
    <property type="entry name" value="SIGMA54_INTERACT_4"/>
    <property type="match status" value="1"/>
</dbReference>
<dbReference type="EMBL" id="WNKT01000015">
    <property type="protein sequence ID" value="MTW21181.1"/>
    <property type="molecule type" value="Genomic_DNA"/>
</dbReference>
<reference evidence="8 9" key="1">
    <citation type="submission" date="2019-11" db="EMBL/GenBank/DDBJ databases">
        <title>Whole-genome sequence of the anaerobic purple sulfur bacterium Allochromatium palmeri DSM 15591.</title>
        <authorList>
            <person name="Kyndt J.A."/>
            <person name="Meyer T.E."/>
        </authorList>
    </citation>
    <scope>NUCLEOTIDE SEQUENCE [LARGE SCALE GENOMIC DNA]</scope>
    <source>
        <strain evidence="8 9">DSM 15591</strain>
    </source>
</reference>
<dbReference type="InterPro" id="IPR058031">
    <property type="entry name" value="AAA_lid_NorR"/>
</dbReference>
<dbReference type="Pfam" id="PF00158">
    <property type="entry name" value="Sigma54_activat"/>
    <property type="match status" value="1"/>
</dbReference>
<evidence type="ECO:0000256" key="1">
    <source>
        <dbReference type="ARBA" id="ARBA00022741"/>
    </source>
</evidence>
<sequence length="455" mass="50665">MTRTSLLSSLLRAQHQPFLIIDAEARIRFVNEAVKRVFGLTQADLAECPCCRLDVVAQSDCRHQRFFRDLEPYSETHALIGPKGEPLFVQIQGFPVLDEDGQVYLGESLRLLKPDTTTAGDATIVGRSAVTQTLIRALAQSAVTDVSVLLHGETGSGKELAAEYIHRHSPRASGPFVVVDCTVLSEDLVESELFGHVKGAFTGAVGHKTGLLELADKGTLFLDEIGDLPLSQQPKLLRALESGQFRPVGSNQTRHADVRVVSATHQDLRQLVQSGTFRQDLFYRLAVFPIEIPPLRARREDIPRIVDHILQDISSTAGREYRVHKEAMRKLLLYDYPGNIRELRNIIHLAAAMTPNHEITEDGIRLPLAASTASATPARACPTNFGRRKTDYEHAERLSPIETAEADYILDLLRQHHGRRKDVAERLSISERTLYRKLKRYGLNTPSATLRNNAG</sequence>
<dbReference type="FunFam" id="3.40.50.300:FF:000006">
    <property type="entry name" value="DNA-binding transcriptional regulator NtrC"/>
    <property type="match status" value="1"/>
</dbReference>
<keyword evidence="3" id="KW-0805">Transcription regulation</keyword>
<dbReference type="Pfam" id="PF08448">
    <property type="entry name" value="PAS_4"/>
    <property type="match status" value="1"/>
</dbReference>
<gene>
    <name evidence="8" type="ORF">GJ668_08725</name>
</gene>
<keyword evidence="2" id="KW-0067">ATP-binding</keyword>
<evidence type="ECO:0000256" key="2">
    <source>
        <dbReference type="ARBA" id="ARBA00022840"/>
    </source>
</evidence>
<dbReference type="PROSITE" id="PS50112">
    <property type="entry name" value="PAS"/>
    <property type="match status" value="1"/>
</dbReference>
<comment type="caution">
    <text evidence="8">The sequence shown here is derived from an EMBL/GenBank/DDBJ whole genome shotgun (WGS) entry which is preliminary data.</text>
</comment>
<dbReference type="PRINTS" id="PR01590">
    <property type="entry name" value="HTHFIS"/>
</dbReference>
<dbReference type="SUPFAM" id="SSF52540">
    <property type="entry name" value="P-loop containing nucleoside triphosphate hydrolases"/>
    <property type="match status" value="1"/>
</dbReference>
<accession>A0A6N8EC76</accession>
<dbReference type="PANTHER" id="PTHR32071:SF122">
    <property type="entry name" value="SIGMA FACTOR"/>
    <property type="match status" value="1"/>
</dbReference>
<dbReference type="Gene3D" id="1.10.8.60">
    <property type="match status" value="1"/>
</dbReference>
<evidence type="ECO:0000256" key="5">
    <source>
        <dbReference type="ARBA" id="ARBA00023163"/>
    </source>
</evidence>
<dbReference type="InterPro" id="IPR003593">
    <property type="entry name" value="AAA+_ATPase"/>
</dbReference>
<evidence type="ECO:0000313" key="9">
    <source>
        <dbReference type="Proteomes" id="UP000434044"/>
    </source>
</evidence>
<evidence type="ECO:0000313" key="8">
    <source>
        <dbReference type="EMBL" id="MTW21181.1"/>
    </source>
</evidence>
<proteinExistence type="predicted"/>
<dbReference type="InterPro" id="IPR013656">
    <property type="entry name" value="PAS_4"/>
</dbReference>
<dbReference type="CDD" id="cd00130">
    <property type="entry name" value="PAS"/>
    <property type="match status" value="1"/>
</dbReference>
<dbReference type="SUPFAM" id="SSF55785">
    <property type="entry name" value="PYP-like sensor domain (PAS domain)"/>
    <property type="match status" value="1"/>
</dbReference>
<dbReference type="Gene3D" id="3.30.450.20">
    <property type="entry name" value="PAS domain"/>
    <property type="match status" value="1"/>
</dbReference>
<dbReference type="Pfam" id="PF25601">
    <property type="entry name" value="AAA_lid_14"/>
    <property type="match status" value="1"/>
</dbReference>
<dbReference type="AlphaFoldDB" id="A0A6N8EC76"/>
<dbReference type="InterPro" id="IPR025943">
    <property type="entry name" value="Sigma_54_int_dom_ATP-bd_2"/>
</dbReference>
<keyword evidence="4" id="KW-0238">DNA-binding</keyword>
<dbReference type="PANTHER" id="PTHR32071">
    <property type="entry name" value="TRANSCRIPTIONAL REGULATORY PROTEIN"/>
    <property type="match status" value="1"/>
</dbReference>
<dbReference type="InterPro" id="IPR000014">
    <property type="entry name" value="PAS"/>
</dbReference>
<dbReference type="GO" id="GO:0005524">
    <property type="term" value="F:ATP binding"/>
    <property type="evidence" value="ECO:0007669"/>
    <property type="project" value="UniProtKB-KW"/>
</dbReference>
<name>A0A6N8EC76_9GAMM</name>
<dbReference type="InterPro" id="IPR002078">
    <property type="entry name" value="Sigma_54_int"/>
</dbReference>
<evidence type="ECO:0000256" key="4">
    <source>
        <dbReference type="ARBA" id="ARBA00023125"/>
    </source>
</evidence>
<keyword evidence="9" id="KW-1185">Reference proteome</keyword>
<dbReference type="CDD" id="cd00009">
    <property type="entry name" value="AAA"/>
    <property type="match status" value="1"/>
</dbReference>
<feature type="domain" description="Sigma-54 factor interaction" evidence="6">
    <location>
        <begin position="124"/>
        <end position="352"/>
    </location>
</feature>
<dbReference type="InterPro" id="IPR002197">
    <property type="entry name" value="HTH_Fis"/>
</dbReference>
<evidence type="ECO:0000259" key="7">
    <source>
        <dbReference type="PROSITE" id="PS50112"/>
    </source>
</evidence>
<evidence type="ECO:0000259" key="6">
    <source>
        <dbReference type="PROSITE" id="PS50045"/>
    </source>
</evidence>
<dbReference type="OrthoDB" id="9804019at2"/>
<dbReference type="SMART" id="SM00382">
    <property type="entry name" value="AAA"/>
    <property type="match status" value="1"/>
</dbReference>
<dbReference type="Gene3D" id="1.10.10.60">
    <property type="entry name" value="Homeodomain-like"/>
    <property type="match status" value="1"/>
</dbReference>
<dbReference type="InterPro" id="IPR027417">
    <property type="entry name" value="P-loop_NTPase"/>
</dbReference>
<dbReference type="InterPro" id="IPR025944">
    <property type="entry name" value="Sigma_54_int_dom_CS"/>
</dbReference>
<dbReference type="InterPro" id="IPR009057">
    <property type="entry name" value="Homeodomain-like_sf"/>
</dbReference>
<keyword evidence="5" id="KW-0804">Transcription</keyword>
<dbReference type="SUPFAM" id="SSF46689">
    <property type="entry name" value="Homeodomain-like"/>
    <property type="match status" value="1"/>
</dbReference>
<dbReference type="Proteomes" id="UP000434044">
    <property type="component" value="Unassembled WGS sequence"/>
</dbReference>
<keyword evidence="1" id="KW-0547">Nucleotide-binding</keyword>
<dbReference type="InterPro" id="IPR035965">
    <property type="entry name" value="PAS-like_dom_sf"/>
</dbReference>
<dbReference type="Pfam" id="PF02954">
    <property type="entry name" value="HTH_8"/>
    <property type="match status" value="1"/>
</dbReference>
<dbReference type="RefSeq" id="WP_155449771.1">
    <property type="nucleotide sequence ID" value="NZ_WNKT01000015.1"/>
</dbReference>
<evidence type="ECO:0000256" key="3">
    <source>
        <dbReference type="ARBA" id="ARBA00023015"/>
    </source>
</evidence>
<organism evidence="8 9">
    <name type="scientific">Allochromatium palmeri</name>
    <dbReference type="NCBI Taxonomy" id="231048"/>
    <lineage>
        <taxon>Bacteria</taxon>
        <taxon>Pseudomonadati</taxon>
        <taxon>Pseudomonadota</taxon>
        <taxon>Gammaproteobacteria</taxon>
        <taxon>Chromatiales</taxon>
        <taxon>Chromatiaceae</taxon>
        <taxon>Allochromatium</taxon>
    </lineage>
</organism>
<dbReference type="PROSITE" id="PS00688">
    <property type="entry name" value="SIGMA54_INTERACT_3"/>
    <property type="match status" value="1"/>
</dbReference>
<dbReference type="GO" id="GO:0043565">
    <property type="term" value="F:sequence-specific DNA binding"/>
    <property type="evidence" value="ECO:0007669"/>
    <property type="project" value="InterPro"/>
</dbReference>
<dbReference type="Gene3D" id="3.40.50.300">
    <property type="entry name" value="P-loop containing nucleotide triphosphate hydrolases"/>
    <property type="match status" value="1"/>
</dbReference>
<dbReference type="PROSITE" id="PS00676">
    <property type="entry name" value="SIGMA54_INTERACT_2"/>
    <property type="match status" value="1"/>
</dbReference>
<feature type="domain" description="PAS" evidence="7">
    <location>
        <begin position="3"/>
        <end position="45"/>
    </location>
</feature>
<dbReference type="GO" id="GO:0006355">
    <property type="term" value="P:regulation of DNA-templated transcription"/>
    <property type="evidence" value="ECO:0007669"/>
    <property type="project" value="InterPro"/>
</dbReference>